<reference evidence="1" key="1">
    <citation type="submission" date="2023-04" db="EMBL/GenBank/DDBJ databases">
        <title>Draft Genome sequencing of Naganishia species isolated from polar environments using Oxford Nanopore Technology.</title>
        <authorList>
            <person name="Leo P."/>
            <person name="Venkateswaran K."/>
        </authorList>
    </citation>
    <scope>NUCLEOTIDE SEQUENCE</scope>
    <source>
        <strain evidence="1">MNA-CCFEE 5261</strain>
    </source>
</reference>
<comment type="caution">
    <text evidence="1">The sequence shown here is derived from an EMBL/GenBank/DDBJ whole genome shotgun (WGS) entry which is preliminary data.</text>
</comment>
<evidence type="ECO:0000313" key="1">
    <source>
        <dbReference type="EMBL" id="KAJ9091419.1"/>
    </source>
</evidence>
<dbReference type="Proteomes" id="UP001241377">
    <property type="component" value="Unassembled WGS sequence"/>
</dbReference>
<evidence type="ECO:0000313" key="2">
    <source>
        <dbReference type="Proteomes" id="UP001241377"/>
    </source>
</evidence>
<sequence>MSGPTFANFFDRFPKPRTEPGTITVDELAALMRTEGQVAGKTFVVVDVRRMDLEDPERWYADYLAAHPSAAGDSTSEALVLQGGIKAWLASEHGRTVAGVKDVLGDYRDSRL</sequence>
<proteinExistence type="predicted"/>
<organism evidence="1 2">
    <name type="scientific">Naganishia cerealis</name>
    <dbReference type="NCBI Taxonomy" id="610337"/>
    <lineage>
        <taxon>Eukaryota</taxon>
        <taxon>Fungi</taxon>
        <taxon>Dikarya</taxon>
        <taxon>Basidiomycota</taxon>
        <taxon>Agaricomycotina</taxon>
        <taxon>Tremellomycetes</taxon>
        <taxon>Filobasidiales</taxon>
        <taxon>Filobasidiaceae</taxon>
        <taxon>Naganishia</taxon>
    </lineage>
</organism>
<gene>
    <name evidence="1" type="ORF">QFC19_009129</name>
</gene>
<keyword evidence="2" id="KW-1185">Reference proteome</keyword>
<accession>A0ACC2UWF9</accession>
<dbReference type="EMBL" id="JASBWR010000150">
    <property type="protein sequence ID" value="KAJ9091419.1"/>
    <property type="molecule type" value="Genomic_DNA"/>
</dbReference>
<protein>
    <submittedName>
        <fullName evidence="1">Uncharacterized protein</fullName>
    </submittedName>
</protein>
<name>A0ACC2UWF9_9TREE</name>